<accession>A0ABP8N4A5</accession>
<dbReference type="Proteomes" id="UP001500067">
    <property type="component" value="Unassembled WGS sequence"/>
</dbReference>
<sequence>MALAITTLAYTGAEAQNKTPKPQEKCSLSADGKYVTCCKTSLNPAYDIKGKTVAAKPVAKKPVAKKTVNYRPRPVRKTYYVKDYQVCKDEGGYYTCCLYENNYRTTIEDLK</sequence>
<keyword evidence="2" id="KW-1185">Reference proteome</keyword>
<comment type="caution">
    <text evidence="1">The sequence shown here is derived from an EMBL/GenBank/DDBJ whole genome shotgun (WGS) entry which is preliminary data.</text>
</comment>
<dbReference type="EMBL" id="BAABFA010000001">
    <property type="protein sequence ID" value="GAA4459630.1"/>
    <property type="molecule type" value="Genomic_DNA"/>
</dbReference>
<name>A0ABP8N4A5_9BACT</name>
<evidence type="ECO:0000313" key="2">
    <source>
        <dbReference type="Proteomes" id="UP001500067"/>
    </source>
</evidence>
<gene>
    <name evidence="1" type="ORF">GCM10023093_00940</name>
</gene>
<protein>
    <submittedName>
        <fullName evidence="1">Uncharacterized protein</fullName>
    </submittedName>
</protein>
<reference evidence="2" key="1">
    <citation type="journal article" date="2019" name="Int. J. Syst. Evol. Microbiol.">
        <title>The Global Catalogue of Microorganisms (GCM) 10K type strain sequencing project: providing services to taxonomists for standard genome sequencing and annotation.</title>
        <authorList>
            <consortium name="The Broad Institute Genomics Platform"/>
            <consortium name="The Broad Institute Genome Sequencing Center for Infectious Disease"/>
            <person name="Wu L."/>
            <person name="Ma J."/>
        </authorList>
    </citation>
    <scope>NUCLEOTIDE SEQUENCE [LARGE SCALE GENOMIC DNA]</scope>
    <source>
        <strain evidence="2">JCM 32105</strain>
    </source>
</reference>
<evidence type="ECO:0000313" key="1">
    <source>
        <dbReference type="EMBL" id="GAA4459630.1"/>
    </source>
</evidence>
<proteinExistence type="predicted"/>
<organism evidence="1 2">
    <name type="scientific">Nemorincola caseinilytica</name>
    <dbReference type="NCBI Taxonomy" id="2054315"/>
    <lineage>
        <taxon>Bacteria</taxon>
        <taxon>Pseudomonadati</taxon>
        <taxon>Bacteroidota</taxon>
        <taxon>Chitinophagia</taxon>
        <taxon>Chitinophagales</taxon>
        <taxon>Chitinophagaceae</taxon>
        <taxon>Nemorincola</taxon>
    </lineage>
</organism>